<comment type="subcellular location">
    <subcellularLocation>
        <location evidence="1">Cell membrane</location>
        <topology evidence="1">Peripheral membrane protein</topology>
    </subcellularLocation>
</comment>
<dbReference type="PANTHER" id="PTHR37316:SF2">
    <property type="entry name" value="TEICHOIC ACID RIBITOL-PHOSPHATE POLYMERASE TARK"/>
    <property type="match status" value="1"/>
</dbReference>
<dbReference type="GO" id="GO:0005886">
    <property type="term" value="C:plasma membrane"/>
    <property type="evidence" value="ECO:0007669"/>
    <property type="project" value="UniProtKB-SubCell"/>
</dbReference>
<reference evidence="8 9" key="1">
    <citation type="submission" date="2018-06" db="EMBL/GenBank/DDBJ databases">
        <title>Genomic insight into two independent archaeal endosymbiosis events.</title>
        <authorList>
            <person name="Lind A.E."/>
            <person name="Lewis W.H."/>
            <person name="Spang A."/>
            <person name="Guy L."/>
            <person name="Embley M.T."/>
            <person name="Ettema T.J.G."/>
        </authorList>
    </citation>
    <scope>NUCLEOTIDE SEQUENCE [LARGE SCALE GENOMIC DNA]</scope>
    <source>
        <strain evidence="8">NOE</strain>
    </source>
</reference>
<comment type="caution">
    <text evidence="8">The sequence shown here is derived from an EMBL/GenBank/DDBJ whole genome shotgun (WGS) entry which is preliminary data.</text>
</comment>
<evidence type="ECO:0000256" key="7">
    <source>
        <dbReference type="SAM" id="Phobius"/>
    </source>
</evidence>
<evidence type="ECO:0000256" key="3">
    <source>
        <dbReference type="ARBA" id="ARBA00022475"/>
    </source>
</evidence>
<keyword evidence="7" id="KW-0812">Transmembrane</keyword>
<dbReference type="Gene3D" id="3.40.50.12580">
    <property type="match status" value="1"/>
</dbReference>
<sequence length="595" mass="70177">MKSKLSIKECSIINDYLNIAINCDIDFDPDVFEPKLKIYFENGEENLLLPIIGKNRRYVSYKNMDHLDFEQKFPIDDLFLNKKANNINFYLSLTYGEHTVKNINIDCNLNENNLNYNYFVEFNKSNNNFIILDTSEKTTASYYVKNFLSYIIRLLGFIFSIILIPYFIIETLFIVLKTPNLRSSGGLLYLKDNNTIKRGIRHVLWRMSHFSNFPIEEIFIDFKNFLLNKIYQFSVRLYKDENTIMFISERGEELTGNLKFVYDYILNNESTQHLNVKISTINESFPITPFKHKWNTYKDMVKSEVIVLDNYFVPVNTLKFPNQTLIQLWHACGAFKTFGFTRFGRPGGPNLDETTHRKYDMALVSSDSVVDCYSEAYAMSSDKVLALGIPRTDVFYDEEYIKKTKEDFYKKYPQLIDKKIILFGPTFRGNTRKTGYYPTNKFDPVKIYNELEQEYAIIIKRHFFINNKFEIPKEYSDFVMDLDVSEDINDLLFISDILITDYSSTIFEASLLDISMIFHVFDLDDYISERSFYFEYKGFVPGKITYTQDGIISSIKNKDFETFKINDFKNKFFKYDDGKSSKRVVDYISDSIKKE</sequence>
<keyword evidence="4" id="KW-0808">Transferase</keyword>
<proteinExistence type="inferred from homology"/>
<accession>A0A366MAC3</accession>
<keyword evidence="5" id="KW-0777">Teichoic acid biosynthesis</keyword>
<evidence type="ECO:0000313" key="9">
    <source>
        <dbReference type="Proteomes" id="UP000253099"/>
    </source>
</evidence>
<keyword evidence="6 7" id="KW-0472">Membrane</keyword>
<organism evidence="8 9">
    <name type="scientific">Candidatus Methanobinarius endosymbioticus</name>
    <dbReference type="NCBI Taxonomy" id="2006182"/>
    <lineage>
        <taxon>Archaea</taxon>
        <taxon>Methanobacteriati</taxon>
        <taxon>Methanobacteriota</taxon>
        <taxon>Methanomada group</taxon>
        <taxon>Methanobacteria</taxon>
        <taxon>Methanobacteriales</taxon>
        <taxon>Methanobacteriaceae</taxon>
        <taxon>Candidatus Methanobinarius</taxon>
    </lineage>
</organism>
<evidence type="ECO:0000313" key="8">
    <source>
        <dbReference type="EMBL" id="RBQ22783.1"/>
    </source>
</evidence>
<dbReference type="PANTHER" id="PTHR37316">
    <property type="entry name" value="TEICHOIC ACID GLYCEROL-PHOSPHATE PRIMASE"/>
    <property type="match status" value="1"/>
</dbReference>
<evidence type="ECO:0008006" key="10">
    <source>
        <dbReference type="Google" id="ProtNLM"/>
    </source>
</evidence>
<dbReference type="InterPro" id="IPR051612">
    <property type="entry name" value="Teichoic_Acid_Biosynth"/>
</dbReference>
<name>A0A366MAC3_9EURY</name>
<keyword evidence="7" id="KW-1133">Transmembrane helix</keyword>
<dbReference type="AlphaFoldDB" id="A0A366MAC3"/>
<dbReference type="GO" id="GO:0047355">
    <property type="term" value="F:CDP-glycerol glycerophosphotransferase activity"/>
    <property type="evidence" value="ECO:0007669"/>
    <property type="project" value="InterPro"/>
</dbReference>
<keyword evidence="3" id="KW-1003">Cell membrane</keyword>
<dbReference type="SUPFAM" id="SSF53756">
    <property type="entry name" value="UDP-Glycosyltransferase/glycogen phosphorylase"/>
    <property type="match status" value="1"/>
</dbReference>
<dbReference type="InterPro" id="IPR007554">
    <property type="entry name" value="Glycerophosphate_synth"/>
</dbReference>
<feature type="transmembrane region" description="Helical" evidence="7">
    <location>
        <begin position="147"/>
        <end position="169"/>
    </location>
</feature>
<evidence type="ECO:0000256" key="4">
    <source>
        <dbReference type="ARBA" id="ARBA00022679"/>
    </source>
</evidence>
<keyword evidence="9" id="KW-1185">Reference proteome</keyword>
<dbReference type="EMBL" id="NIZT01000039">
    <property type="protein sequence ID" value="RBQ22783.1"/>
    <property type="molecule type" value="Genomic_DNA"/>
</dbReference>
<gene>
    <name evidence="8" type="ORF">ALNOE001_14760</name>
</gene>
<evidence type="ECO:0000256" key="1">
    <source>
        <dbReference type="ARBA" id="ARBA00004202"/>
    </source>
</evidence>
<evidence type="ECO:0000256" key="5">
    <source>
        <dbReference type="ARBA" id="ARBA00022944"/>
    </source>
</evidence>
<protein>
    <recommendedName>
        <fullName evidence="10">CDP-ribitol ribitolphosphotransferase</fullName>
    </recommendedName>
</protein>
<dbReference type="InterPro" id="IPR043149">
    <property type="entry name" value="TagF_N"/>
</dbReference>
<evidence type="ECO:0000256" key="2">
    <source>
        <dbReference type="ARBA" id="ARBA00010488"/>
    </source>
</evidence>
<dbReference type="Gene3D" id="3.40.50.11820">
    <property type="match status" value="1"/>
</dbReference>
<dbReference type="Pfam" id="PF04464">
    <property type="entry name" value="Glyphos_transf"/>
    <property type="match status" value="1"/>
</dbReference>
<evidence type="ECO:0000256" key="6">
    <source>
        <dbReference type="ARBA" id="ARBA00023136"/>
    </source>
</evidence>
<dbReference type="Proteomes" id="UP000253099">
    <property type="component" value="Unassembled WGS sequence"/>
</dbReference>
<comment type="similarity">
    <text evidence="2">Belongs to the CDP-glycerol glycerophosphotransferase family.</text>
</comment>
<dbReference type="InterPro" id="IPR043148">
    <property type="entry name" value="TagF_C"/>
</dbReference>